<comment type="caution">
    <text evidence="1">The sequence shown here is derived from an EMBL/GenBank/DDBJ whole genome shotgun (WGS) entry which is preliminary data.</text>
</comment>
<dbReference type="AlphaFoldDB" id="A0A812JHJ8"/>
<evidence type="ECO:0000313" key="2">
    <source>
        <dbReference type="Proteomes" id="UP000649617"/>
    </source>
</evidence>
<dbReference type="EMBL" id="CAJNIZ010002224">
    <property type="protein sequence ID" value="CAE7207717.1"/>
    <property type="molecule type" value="Genomic_DNA"/>
</dbReference>
<dbReference type="Proteomes" id="UP000649617">
    <property type="component" value="Unassembled WGS sequence"/>
</dbReference>
<proteinExistence type="predicted"/>
<accession>A0A812JHJ8</accession>
<keyword evidence="2" id="KW-1185">Reference proteome</keyword>
<dbReference type="OrthoDB" id="424070at2759"/>
<organism evidence="1 2">
    <name type="scientific">Symbiodinium pilosum</name>
    <name type="common">Dinoflagellate</name>
    <dbReference type="NCBI Taxonomy" id="2952"/>
    <lineage>
        <taxon>Eukaryota</taxon>
        <taxon>Sar</taxon>
        <taxon>Alveolata</taxon>
        <taxon>Dinophyceae</taxon>
        <taxon>Suessiales</taxon>
        <taxon>Symbiodiniaceae</taxon>
        <taxon>Symbiodinium</taxon>
    </lineage>
</organism>
<dbReference type="Gene3D" id="3.30.559.10">
    <property type="entry name" value="Chloramphenicol acetyltransferase-like domain"/>
    <property type="match status" value="1"/>
</dbReference>
<sequence length="96" mass="10806">MDLMPSFWGRSVASGGNLNHLHAVQLKGPRLDMKRLRVALDRLQAQHPRLRARLCFDACGQHYLVEDKTPLPIYEKMGQDLATMNLDLEAALLIPG</sequence>
<name>A0A812JHJ8_SYMPI</name>
<dbReference type="SUPFAM" id="SSF52777">
    <property type="entry name" value="CoA-dependent acyltransferases"/>
    <property type="match status" value="1"/>
</dbReference>
<reference evidence="1" key="1">
    <citation type="submission" date="2021-02" db="EMBL/GenBank/DDBJ databases">
        <authorList>
            <person name="Dougan E. K."/>
            <person name="Rhodes N."/>
            <person name="Thang M."/>
            <person name="Chan C."/>
        </authorList>
    </citation>
    <scope>NUCLEOTIDE SEQUENCE</scope>
</reference>
<gene>
    <name evidence="1" type="primary">norA</name>
    <name evidence="1" type="ORF">SPIL2461_LOCUS2075</name>
</gene>
<protein>
    <submittedName>
        <fullName evidence="1">NorA protein</fullName>
    </submittedName>
</protein>
<dbReference type="InterPro" id="IPR023213">
    <property type="entry name" value="CAT-like_dom_sf"/>
</dbReference>
<evidence type="ECO:0000313" key="1">
    <source>
        <dbReference type="EMBL" id="CAE7207717.1"/>
    </source>
</evidence>